<protein>
    <submittedName>
        <fullName evidence="3">Uncharacterized protein</fullName>
    </submittedName>
</protein>
<evidence type="ECO:0000256" key="2">
    <source>
        <dbReference type="SAM" id="MobiDB-lite"/>
    </source>
</evidence>
<keyword evidence="1" id="KW-0175">Coiled coil</keyword>
<organism evidence="3 4">
    <name type="scientific">Extremus antarcticus</name>
    <dbReference type="NCBI Taxonomy" id="702011"/>
    <lineage>
        <taxon>Eukaryota</taxon>
        <taxon>Fungi</taxon>
        <taxon>Dikarya</taxon>
        <taxon>Ascomycota</taxon>
        <taxon>Pezizomycotina</taxon>
        <taxon>Dothideomycetes</taxon>
        <taxon>Dothideomycetidae</taxon>
        <taxon>Mycosphaerellales</taxon>
        <taxon>Extremaceae</taxon>
        <taxon>Extremus</taxon>
    </lineage>
</organism>
<reference evidence="3" key="1">
    <citation type="submission" date="2023-04" db="EMBL/GenBank/DDBJ databases">
        <title>Black Yeasts Isolated from many extreme environments.</title>
        <authorList>
            <person name="Coleine C."/>
            <person name="Stajich J.E."/>
            <person name="Selbmann L."/>
        </authorList>
    </citation>
    <scope>NUCLEOTIDE SEQUENCE</scope>
    <source>
        <strain evidence="3">CCFEE 5312</strain>
    </source>
</reference>
<gene>
    <name evidence="3" type="ORF">LTR09_012842</name>
</gene>
<dbReference type="Proteomes" id="UP001271007">
    <property type="component" value="Unassembled WGS sequence"/>
</dbReference>
<name>A0AAJ0D9D2_9PEZI</name>
<sequence length="262" mass="29565">MEAKISKPVTERWQSIVQQDRARQKEKLSAEKLAYQEEVFRTAGAALSREPSLSSTSEEIGEEVPGGSTTVSKSSIGLCTQPSERSRLPMSRRLDELRTEINEKEVAIRSLENDLNQSREEVAALRQQRQSASDAYTTASFQRDGKNVEEHRCRELQLMDAVRQKDILIRELESSLEAEIQAKLELRRKLRQTEQDLEDLESATAVSKSQHVKPGKQASKDFEKRTNGVEVIRSSGRQGLELRGKKANLTSTTMAVYKTMKG</sequence>
<evidence type="ECO:0000256" key="1">
    <source>
        <dbReference type="SAM" id="Coils"/>
    </source>
</evidence>
<dbReference type="AlphaFoldDB" id="A0AAJ0D9D2"/>
<feature type="compositionally biased region" description="Basic and acidic residues" evidence="2">
    <location>
        <begin position="218"/>
        <end position="227"/>
    </location>
</feature>
<dbReference type="EMBL" id="JAWDJX010000191">
    <property type="protein sequence ID" value="KAK3045587.1"/>
    <property type="molecule type" value="Genomic_DNA"/>
</dbReference>
<comment type="caution">
    <text evidence="3">The sequence shown here is derived from an EMBL/GenBank/DDBJ whole genome shotgun (WGS) entry which is preliminary data.</text>
</comment>
<accession>A0AAJ0D9D2</accession>
<feature type="compositionally biased region" description="Polar residues" evidence="2">
    <location>
        <begin position="67"/>
        <end position="83"/>
    </location>
</feature>
<feature type="coiled-coil region" evidence="1">
    <location>
        <begin position="94"/>
        <end position="135"/>
    </location>
</feature>
<proteinExistence type="predicted"/>
<evidence type="ECO:0000313" key="4">
    <source>
        <dbReference type="Proteomes" id="UP001271007"/>
    </source>
</evidence>
<evidence type="ECO:0000313" key="3">
    <source>
        <dbReference type="EMBL" id="KAK3045587.1"/>
    </source>
</evidence>
<feature type="region of interest" description="Disordered" evidence="2">
    <location>
        <begin position="201"/>
        <end position="237"/>
    </location>
</feature>
<feature type="region of interest" description="Disordered" evidence="2">
    <location>
        <begin position="45"/>
        <end position="88"/>
    </location>
</feature>
<keyword evidence="4" id="KW-1185">Reference proteome</keyword>